<evidence type="ECO:0000313" key="2">
    <source>
        <dbReference type="EMBL" id="MFC3908723.1"/>
    </source>
</evidence>
<accession>A0ABV8CEF4</accession>
<dbReference type="RefSeq" id="WP_382342265.1">
    <property type="nucleotide sequence ID" value="NZ_JBHSAB010000011.1"/>
</dbReference>
<dbReference type="EMBL" id="JBHSAB010000011">
    <property type="protein sequence ID" value="MFC3908723.1"/>
    <property type="molecule type" value="Genomic_DNA"/>
</dbReference>
<keyword evidence="1" id="KW-0472">Membrane</keyword>
<feature type="transmembrane region" description="Helical" evidence="1">
    <location>
        <begin position="450"/>
        <end position="470"/>
    </location>
</feature>
<keyword evidence="1" id="KW-1133">Transmembrane helix</keyword>
<comment type="caution">
    <text evidence="2">The sequence shown here is derived from an EMBL/GenBank/DDBJ whole genome shotgun (WGS) entry which is preliminary data.</text>
</comment>
<keyword evidence="3" id="KW-1185">Reference proteome</keyword>
<organism evidence="2 3">
    <name type="scientific">Legionella dresdenensis</name>
    <dbReference type="NCBI Taxonomy" id="450200"/>
    <lineage>
        <taxon>Bacteria</taxon>
        <taxon>Pseudomonadati</taxon>
        <taxon>Pseudomonadota</taxon>
        <taxon>Gammaproteobacteria</taxon>
        <taxon>Legionellales</taxon>
        <taxon>Legionellaceae</taxon>
        <taxon>Legionella</taxon>
    </lineage>
</organism>
<name>A0ABV8CEF4_9GAMM</name>
<sequence length="700" mass="81179">MTPFEIITKIIPGYNYLSEERREQFRETEAGNMLVNHIAVSISEQYEKLKKEQLKKSEKSGFITRTLTSWLNDDTTLLLQQLINRQKSSYLEDYQTNPDYLALKKDIIISILTKEIDDLSALDPEEIAQLAQAPFSKALSESDVFTNIEEVINENSWFGFSLVNYLSDKTAALNQWMEAFKTATEFNHFHQKINYKKEEQLTANLYNHLDKLASELPLLNYRFEKSPDITFIDNDITFIDNLYYHFQKSSPQEWANSIDYEVRSLTKIFLSVFSEVHRSTMNMVNLDHFNEEQAKRLAKKILDAIQNNQTLKLAEWLEDYEAELHAIVDARLKLINNQTWHCSELGEAKGLMNSVSYLFWNNKLVNETTSFVDKLADAHAFIQATSFSTQNENSFLAILDLYNYYRFAANISETKSIFAGLLSPFMPIYDEYRDIALKERNPYRKAFRSLVPVLITVGVIIAISVALTPLALPELAFVAVFIPALIIGLMVTSFYISRKDAIAQSIRQWYYGGKFEIPEFQINMRMERALGEANAIRVRNLYIEAIQKCDDIEAQFASSHKTGQLKAEKLKQRQDNTKLRHQLNLEWYDIHSNINMGYDEVSQVIQRRLKENGDNAYKKLVALEQQEHKAIHRCITRIVNEIKTIITVPKPQNPNNAREITLKIAHNRDNFFKPQCLPEKQRAEELARLNEDIKMISAQC</sequence>
<evidence type="ECO:0000313" key="3">
    <source>
        <dbReference type="Proteomes" id="UP001595758"/>
    </source>
</evidence>
<gene>
    <name evidence="2" type="ORF">ACFORL_06485</name>
</gene>
<reference evidence="3" key="1">
    <citation type="journal article" date="2019" name="Int. J. Syst. Evol. Microbiol.">
        <title>The Global Catalogue of Microorganisms (GCM) 10K type strain sequencing project: providing services to taxonomists for standard genome sequencing and annotation.</title>
        <authorList>
            <consortium name="The Broad Institute Genomics Platform"/>
            <consortium name="The Broad Institute Genome Sequencing Center for Infectious Disease"/>
            <person name="Wu L."/>
            <person name="Ma J."/>
        </authorList>
    </citation>
    <scope>NUCLEOTIDE SEQUENCE [LARGE SCALE GENOMIC DNA]</scope>
    <source>
        <strain evidence="3">CCUG 59858</strain>
    </source>
</reference>
<protein>
    <recommendedName>
        <fullName evidence="4">Substrate of the Dot/Icm secretion system</fullName>
    </recommendedName>
</protein>
<evidence type="ECO:0008006" key="4">
    <source>
        <dbReference type="Google" id="ProtNLM"/>
    </source>
</evidence>
<proteinExistence type="predicted"/>
<feature type="transmembrane region" description="Helical" evidence="1">
    <location>
        <begin position="476"/>
        <end position="497"/>
    </location>
</feature>
<keyword evidence="1" id="KW-0812">Transmembrane</keyword>
<dbReference type="Proteomes" id="UP001595758">
    <property type="component" value="Unassembled WGS sequence"/>
</dbReference>
<evidence type="ECO:0000256" key="1">
    <source>
        <dbReference type="SAM" id="Phobius"/>
    </source>
</evidence>